<comment type="caution">
    <text evidence="1">The sequence shown here is derived from an EMBL/GenBank/DDBJ whole genome shotgun (WGS) entry which is preliminary data.</text>
</comment>
<dbReference type="EMBL" id="CM041543">
    <property type="protein sequence ID" value="KAI3364600.1"/>
    <property type="molecule type" value="Genomic_DNA"/>
</dbReference>
<name>A0ACB8WA85_9TELE</name>
<keyword evidence="2" id="KW-1185">Reference proteome</keyword>
<proteinExistence type="predicted"/>
<accession>A0ACB8WA85</accession>
<reference evidence="1" key="1">
    <citation type="submission" date="2022-04" db="EMBL/GenBank/DDBJ databases">
        <title>Jade perch genome.</title>
        <authorList>
            <person name="Chao B."/>
        </authorList>
    </citation>
    <scope>NUCLEOTIDE SEQUENCE</scope>
    <source>
        <strain evidence="1">CB-2022</strain>
    </source>
</reference>
<sequence length="81" mass="9306">MRGRCNVVWVESWLGPRRPNPLDQNSGNKDMECHLAGGKEPELEGLDPPLLWTEHKGVHQCTWHQDTLGPEVDDRLCCRFI</sequence>
<evidence type="ECO:0000313" key="2">
    <source>
        <dbReference type="Proteomes" id="UP000831701"/>
    </source>
</evidence>
<organism evidence="1 2">
    <name type="scientific">Scortum barcoo</name>
    <name type="common">barcoo grunter</name>
    <dbReference type="NCBI Taxonomy" id="214431"/>
    <lineage>
        <taxon>Eukaryota</taxon>
        <taxon>Metazoa</taxon>
        <taxon>Chordata</taxon>
        <taxon>Craniata</taxon>
        <taxon>Vertebrata</taxon>
        <taxon>Euteleostomi</taxon>
        <taxon>Actinopterygii</taxon>
        <taxon>Neopterygii</taxon>
        <taxon>Teleostei</taxon>
        <taxon>Neoteleostei</taxon>
        <taxon>Acanthomorphata</taxon>
        <taxon>Eupercaria</taxon>
        <taxon>Centrarchiformes</taxon>
        <taxon>Terapontoidei</taxon>
        <taxon>Terapontidae</taxon>
        <taxon>Scortum</taxon>
    </lineage>
</organism>
<gene>
    <name evidence="1" type="ORF">L3Q82_011380</name>
</gene>
<protein>
    <submittedName>
        <fullName evidence="1">Uncharacterized protein</fullName>
    </submittedName>
</protein>
<dbReference type="Proteomes" id="UP000831701">
    <property type="component" value="Chromosome 13"/>
</dbReference>
<evidence type="ECO:0000313" key="1">
    <source>
        <dbReference type="EMBL" id="KAI3364600.1"/>
    </source>
</evidence>